<dbReference type="Gene3D" id="3.40.50.1820">
    <property type="entry name" value="alpha/beta hydrolase"/>
    <property type="match status" value="1"/>
</dbReference>
<dbReference type="PRINTS" id="PR00111">
    <property type="entry name" value="ABHYDROLASE"/>
</dbReference>
<dbReference type="GO" id="GO:0016787">
    <property type="term" value="F:hydrolase activity"/>
    <property type="evidence" value="ECO:0007669"/>
    <property type="project" value="UniProtKB-KW"/>
</dbReference>
<evidence type="ECO:0000313" key="3">
    <source>
        <dbReference type="EMBL" id="MDA4848576.1"/>
    </source>
</evidence>
<dbReference type="Proteomes" id="UP001148313">
    <property type="component" value="Unassembled WGS sequence"/>
</dbReference>
<protein>
    <submittedName>
        <fullName evidence="3">Alpha/beta hydrolase</fullName>
    </submittedName>
</protein>
<proteinExistence type="predicted"/>
<dbReference type="PANTHER" id="PTHR43798:SF31">
    <property type="entry name" value="AB HYDROLASE SUPERFAMILY PROTEIN YCLE"/>
    <property type="match status" value="1"/>
</dbReference>
<dbReference type="PRINTS" id="PR00412">
    <property type="entry name" value="EPOXHYDRLASE"/>
</dbReference>
<name>A0ABT4VV46_9HYPH</name>
<dbReference type="Pfam" id="PF00561">
    <property type="entry name" value="Abhydrolase_1"/>
    <property type="match status" value="1"/>
</dbReference>
<dbReference type="PANTHER" id="PTHR43798">
    <property type="entry name" value="MONOACYLGLYCEROL LIPASE"/>
    <property type="match status" value="1"/>
</dbReference>
<dbReference type="EMBL" id="JAPJZH010000025">
    <property type="protein sequence ID" value="MDA4848576.1"/>
    <property type="molecule type" value="Genomic_DNA"/>
</dbReference>
<organism evidence="3 4">
    <name type="scientific">Hoeflea poritis</name>
    <dbReference type="NCBI Taxonomy" id="2993659"/>
    <lineage>
        <taxon>Bacteria</taxon>
        <taxon>Pseudomonadati</taxon>
        <taxon>Pseudomonadota</taxon>
        <taxon>Alphaproteobacteria</taxon>
        <taxon>Hyphomicrobiales</taxon>
        <taxon>Rhizobiaceae</taxon>
        <taxon>Hoeflea</taxon>
    </lineage>
</organism>
<gene>
    <name evidence="3" type="ORF">OOZ53_24685</name>
</gene>
<reference evidence="3" key="1">
    <citation type="submission" date="2022-11" db="EMBL/GenBank/DDBJ databases">
        <title>Hoeflea poritis sp. nov., isolated from scleractinian coral Porites lutea.</title>
        <authorList>
            <person name="Zhang G."/>
            <person name="Wei Q."/>
            <person name="Cai L."/>
        </authorList>
    </citation>
    <scope>NUCLEOTIDE SEQUENCE</scope>
    <source>
        <strain evidence="3">E7-10</strain>
    </source>
</reference>
<dbReference type="InterPro" id="IPR000073">
    <property type="entry name" value="AB_hydrolase_1"/>
</dbReference>
<evidence type="ECO:0000259" key="2">
    <source>
        <dbReference type="Pfam" id="PF00561"/>
    </source>
</evidence>
<keyword evidence="1 3" id="KW-0378">Hydrolase</keyword>
<dbReference type="InterPro" id="IPR029058">
    <property type="entry name" value="AB_hydrolase_fold"/>
</dbReference>
<accession>A0ABT4VV46</accession>
<comment type="caution">
    <text evidence="3">The sequence shown here is derived from an EMBL/GenBank/DDBJ whole genome shotgun (WGS) entry which is preliminary data.</text>
</comment>
<dbReference type="RefSeq" id="WP_271092444.1">
    <property type="nucleotide sequence ID" value="NZ_JAPJZH010000025.1"/>
</dbReference>
<evidence type="ECO:0000313" key="4">
    <source>
        <dbReference type="Proteomes" id="UP001148313"/>
    </source>
</evidence>
<sequence>MHHFVSGAPKLSFDRIGDGPPLIFLHGIGGNRFQWRDQLVAFADRFTAIAWDARGYGRSDDYAGDLAFGDFSDDLLRLLDDLQVEKAHLVGLSMGARILLDFAPDRLDRIATLTLCDFFYGFDESLTEEKREEFIALRQKPLLEGKTLSDLAPDLVASLLSPSASDAVRQRLVDSIEALHVGSYLKTLAATLRYNRGANLAALKVPVQMIYGEDDRLTPPGIGEGALAHLPDGRLNVIPKAGHLSNIETPDAFNTILGRFLSIYRDTACWKEV</sequence>
<dbReference type="InterPro" id="IPR000639">
    <property type="entry name" value="Epox_hydrolase-like"/>
</dbReference>
<feature type="domain" description="AB hydrolase-1" evidence="2">
    <location>
        <begin position="20"/>
        <end position="249"/>
    </location>
</feature>
<keyword evidence="4" id="KW-1185">Reference proteome</keyword>
<dbReference type="InterPro" id="IPR050266">
    <property type="entry name" value="AB_hydrolase_sf"/>
</dbReference>
<dbReference type="SUPFAM" id="SSF53474">
    <property type="entry name" value="alpha/beta-Hydrolases"/>
    <property type="match status" value="1"/>
</dbReference>
<evidence type="ECO:0000256" key="1">
    <source>
        <dbReference type="ARBA" id="ARBA00022801"/>
    </source>
</evidence>